<feature type="transmembrane region" description="Helical" evidence="1">
    <location>
        <begin position="20"/>
        <end position="41"/>
    </location>
</feature>
<sequence>MNGLLTRYALLLRLWIRSWFAYGILVLVLLAANVVSLYIGSVSDTVSLLYETVGVLLLIFFLTWPLMIDFDSSYVELIFTYPMRRLAFLIERLLFGWLFFSGIMVVLSMWFAHALSEQVFKALLFTMPLYLICTAVVGLGTVLMRHSLGGLLAGLCFWMLFAVIKGLMGAYSGVILHFNSVSYFAFHWKLHDADDVWIIHNRLVFAGLAVLLSAVMMWRFARKQR</sequence>
<organism evidence="2 3">
    <name type="scientific">Tumebacillus algifaecis</name>
    <dbReference type="NCBI Taxonomy" id="1214604"/>
    <lineage>
        <taxon>Bacteria</taxon>
        <taxon>Bacillati</taxon>
        <taxon>Bacillota</taxon>
        <taxon>Bacilli</taxon>
        <taxon>Bacillales</taxon>
        <taxon>Alicyclobacillaceae</taxon>
        <taxon>Tumebacillus</taxon>
    </lineage>
</organism>
<keyword evidence="1" id="KW-0472">Membrane</keyword>
<feature type="transmembrane region" description="Helical" evidence="1">
    <location>
        <begin position="123"/>
        <end position="143"/>
    </location>
</feature>
<evidence type="ECO:0000313" key="3">
    <source>
        <dbReference type="Proteomes" id="UP000214688"/>
    </source>
</evidence>
<keyword evidence="1" id="KW-1133">Transmembrane helix</keyword>
<dbReference type="EMBL" id="CP022657">
    <property type="protein sequence ID" value="ASS75298.1"/>
    <property type="molecule type" value="Genomic_DNA"/>
</dbReference>
<gene>
    <name evidence="2" type="ORF">CIG75_10060</name>
</gene>
<name>A0A223D0X6_9BACL</name>
<dbReference type="OrthoDB" id="2880571at2"/>
<feature type="transmembrane region" description="Helical" evidence="1">
    <location>
        <begin position="155"/>
        <end position="178"/>
    </location>
</feature>
<protein>
    <submittedName>
        <fullName evidence="2">Uncharacterized protein</fullName>
    </submittedName>
</protein>
<keyword evidence="3" id="KW-1185">Reference proteome</keyword>
<evidence type="ECO:0000256" key="1">
    <source>
        <dbReference type="SAM" id="Phobius"/>
    </source>
</evidence>
<accession>A0A223D0X6</accession>
<dbReference type="RefSeq" id="WP_094236546.1">
    <property type="nucleotide sequence ID" value="NZ_CP022657.1"/>
</dbReference>
<dbReference type="KEGG" id="tab:CIG75_10060"/>
<evidence type="ECO:0000313" key="2">
    <source>
        <dbReference type="EMBL" id="ASS75298.1"/>
    </source>
</evidence>
<feature type="transmembrane region" description="Helical" evidence="1">
    <location>
        <begin position="198"/>
        <end position="221"/>
    </location>
</feature>
<reference evidence="2 3" key="1">
    <citation type="journal article" date="2015" name="Int. J. Syst. Evol. Microbiol.">
        <title>Tumebacillus algifaecis sp. nov., isolated from decomposing algal scum.</title>
        <authorList>
            <person name="Wu Y.F."/>
            <person name="Zhang B."/>
            <person name="Xing P."/>
            <person name="Wu Q.L."/>
            <person name="Liu S.J."/>
        </authorList>
    </citation>
    <scope>NUCLEOTIDE SEQUENCE [LARGE SCALE GENOMIC DNA]</scope>
    <source>
        <strain evidence="2 3">THMBR28</strain>
    </source>
</reference>
<keyword evidence="1" id="KW-0812">Transmembrane</keyword>
<proteinExistence type="predicted"/>
<dbReference type="AlphaFoldDB" id="A0A223D0X6"/>
<dbReference type="Proteomes" id="UP000214688">
    <property type="component" value="Chromosome"/>
</dbReference>
<feature type="transmembrane region" description="Helical" evidence="1">
    <location>
        <begin position="47"/>
        <end position="68"/>
    </location>
</feature>
<feature type="transmembrane region" description="Helical" evidence="1">
    <location>
        <begin position="89"/>
        <end position="111"/>
    </location>
</feature>